<dbReference type="RefSeq" id="WP_107011071.1">
    <property type="nucleotide sequence ID" value="NZ_CP028136.1"/>
</dbReference>
<name>A0A2R3Z1Y6_9FLAO</name>
<dbReference type="EMBL" id="CP028136">
    <property type="protein sequence ID" value="AVR44293.1"/>
    <property type="molecule type" value="Genomic_DNA"/>
</dbReference>
<keyword evidence="1" id="KW-0732">Signal</keyword>
<gene>
    <name evidence="2" type="ORF">C7S20_02925</name>
</gene>
<dbReference type="PROSITE" id="PS51257">
    <property type="entry name" value="PROKAR_LIPOPROTEIN"/>
    <property type="match status" value="1"/>
</dbReference>
<dbReference type="OrthoDB" id="1122197at2"/>
<organism evidence="2 3">
    <name type="scientific">Christiangramia fulva</name>
    <dbReference type="NCBI Taxonomy" id="2126553"/>
    <lineage>
        <taxon>Bacteria</taxon>
        <taxon>Pseudomonadati</taxon>
        <taxon>Bacteroidota</taxon>
        <taxon>Flavobacteriia</taxon>
        <taxon>Flavobacteriales</taxon>
        <taxon>Flavobacteriaceae</taxon>
        <taxon>Christiangramia</taxon>
    </lineage>
</organism>
<feature type="signal peptide" evidence="1">
    <location>
        <begin position="1"/>
        <end position="25"/>
    </location>
</feature>
<dbReference type="Proteomes" id="UP000241507">
    <property type="component" value="Chromosome"/>
</dbReference>
<evidence type="ECO:0000313" key="3">
    <source>
        <dbReference type="Proteomes" id="UP000241507"/>
    </source>
</evidence>
<keyword evidence="3" id="KW-1185">Reference proteome</keyword>
<evidence type="ECO:0008006" key="4">
    <source>
        <dbReference type="Google" id="ProtNLM"/>
    </source>
</evidence>
<dbReference type="AlphaFoldDB" id="A0A2R3Z1Y6"/>
<reference evidence="3" key="1">
    <citation type="submission" date="2018-03" db="EMBL/GenBank/DDBJ databases">
        <title>Gramella fulva sp. nov., isolated from a dry surface of tidal flat.</title>
        <authorList>
            <person name="Hwang S.H."/>
            <person name="Hwang W.M."/>
            <person name="Kang K."/>
            <person name="Ahn T.-Y."/>
        </authorList>
    </citation>
    <scope>NUCLEOTIDE SEQUENCE [LARGE SCALE GENOMIC DNA]</scope>
    <source>
        <strain evidence="3">SH35</strain>
    </source>
</reference>
<accession>A0A2R3Z1Y6</accession>
<feature type="chain" id="PRO_5015315470" description="MlpB protein" evidence="1">
    <location>
        <begin position="26"/>
        <end position="138"/>
    </location>
</feature>
<proteinExistence type="predicted"/>
<sequence length="138" mass="15215">MKAKIKILGVLLLSFVMFTSCNQSAEKKKPIAETTVLPADKTIKVGEQVSSELVCMVNDAYMGKPQIPVEVNGKMYYGCCNMCVEALNNKESARQTTDLATGKKVDKSQAFIVLLNQQGKVAYFESEETYKGFLKTGK</sequence>
<dbReference type="KEGG" id="grs:C7S20_02925"/>
<evidence type="ECO:0000313" key="2">
    <source>
        <dbReference type="EMBL" id="AVR44293.1"/>
    </source>
</evidence>
<evidence type="ECO:0000256" key="1">
    <source>
        <dbReference type="SAM" id="SignalP"/>
    </source>
</evidence>
<protein>
    <recommendedName>
        <fullName evidence="4">MlpB protein</fullName>
    </recommendedName>
</protein>